<feature type="non-terminal residue" evidence="3">
    <location>
        <position position="1"/>
    </location>
</feature>
<keyword evidence="4" id="KW-1185">Reference proteome</keyword>
<keyword evidence="1" id="KW-0175">Coiled coil</keyword>
<organism evidence="3 4">
    <name type="scientific">Striga hermonthica</name>
    <name type="common">Purple witchweed</name>
    <name type="synonym">Buchnera hermonthica</name>
    <dbReference type="NCBI Taxonomy" id="68872"/>
    <lineage>
        <taxon>Eukaryota</taxon>
        <taxon>Viridiplantae</taxon>
        <taxon>Streptophyta</taxon>
        <taxon>Embryophyta</taxon>
        <taxon>Tracheophyta</taxon>
        <taxon>Spermatophyta</taxon>
        <taxon>Magnoliopsida</taxon>
        <taxon>eudicotyledons</taxon>
        <taxon>Gunneridae</taxon>
        <taxon>Pentapetalae</taxon>
        <taxon>asterids</taxon>
        <taxon>lamiids</taxon>
        <taxon>Lamiales</taxon>
        <taxon>Orobanchaceae</taxon>
        <taxon>Buchnereae</taxon>
        <taxon>Striga</taxon>
    </lineage>
</organism>
<proteinExistence type="predicted"/>
<feature type="compositionally biased region" description="Polar residues" evidence="2">
    <location>
        <begin position="1"/>
        <end position="30"/>
    </location>
</feature>
<protein>
    <submittedName>
        <fullName evidence="3">Uncharacterized protein</fullName>
    </submittedName>
</protein>
<evidence type="ECO:0000313" key="4">
    <source>
        <dbReference type="Proteomes" id="UP001153555"/>
    </source>
</evidence>
<name>A0A9N7MXD8_STRHE</name>
<reference evidence="3" key="1">
    <citation type="submission" date="2019-12" db="EMBL/GenBank/DDBJ databases">
        <authorList>
            <person name="Scholes J."/>
        </authorList>
    </citation>
    <scope>NUCLEOTIDE SEQUENCE</scope>
</reference>
<feature type="non-terminal residue" evidence="3">
    <location>
        <position position="450"/>
    </location>
</feature>
<comment type="caution">
    <text evidence="3">The sequence shown here is derived from an EMBL/GenBank/DDBJ whole genome shotgun (WGS) entry which is preliminary data.</text>
</comment>
<evidence type="ECO:0000256" key="2">
    <source>
        <dbReference type="SAM" id="MobiDB-lite"/>
    </source>
</evidence>
<sequence length="450" mass="48996">SSNPSHSNKQRAPSPSNQIDRQGERTSVQSTKEKETSKKRPRSEVTGPHSSGAPPSPRRSQVETHSTGGPVVQPNPSLSLVSAGPQEAVSRLMGFLPFNDTHRWGVNRRSQAEYAARAVIKVYFFSSCASLHISPSYSSSPFARPQTLTSVVPLLEETLNGSGRPIPVLEGDNRRLEEENRRLKAENEDLRKTRHELTGQLKKDEQRYEEALKAKDQLLEAERSIRKKEVEAAAIAAMEKSRRALWRTQLGQGFLKAYREQLIEDYLCSTAFLKEAAAMGMDFYTYSMEEVKRQLKEMGFTGELDQDKTWEAIPSAPSNFTGDPSLPAEHPWWAESLEWSLTRDPSLKSSFDVPRPGEAPVVRLSVIVPPQPSTTPAPSSSSGPSSSVAAPSIFSVAVLSSTMSLQPSTTAALFSSTVAQSTSVASFSSSVARSTTAAAAISATVAQSTA</sequence>
<evidence type="ECO:0000313" key="3">
    <source>
        <dbReference type="EMBL" id="CAA0821728.1"/>
    </source>
</evidence>
<dbReference type="Proteomes" id="UP001153555">
    <property type="component" value="Unassembled WGS sequence"/>
</dbReference>
<feature type="coiled-coil region" evidence="1">
    <location>
        <begin position="166"/>
        <end position="231"/>
    </location>
</feature>
<feature type="region of interest" description="Disordered" evidence="2">
    <location>
        <begin position="1"/>
        <end position="83"/>
    </location>
</feature>
<accession>A0A9N7MXD8</accession>
<evidence type="ECO:0000256" key="1">
    <source>
        <dbReference type="SAM" id="Coils"/>
    </source>
</evidence>
<dbReference type="EMBL" id="CACSLK010021169">
    <property type="protein sequence ID" value="CAA0821728.1"/>
    <property type="molecule type" value="Genomic_DNA"/>
</dbReference>
<gene>
    <name evidence="3" type="ORF">SHERM_01558</name>
</gene>
<dbReference type="AlphaFoldDB" id="A0A9N7MXD8"/>